<dbReference type="OrthoDB" id="437151at2759"/>
<dbReference type="Pfam" id="PF14935">
    <property type="entry name" value="TMEM138"/>
    <property type="match status" value="1"/>
</dbReference>
<dbReference type="EMBL" id="CAMXCT030001684">
    <property type="protein sequence ID" value="CAL4779530.1"/>
    <property type="molecule type" value="Genomic_DNA"/>
</dbReference>
<keyword evidence="1" id="KW-0472">Membrane</keyword>
<dbReference type="EMBL" id="CAMXCT020001684">
    <property type="protein sequence ID" value="CAL1145593.1"/>
    <property type="molecule type" value="Genomic_DNA"/>
</dbReference>
<proteinExistence type="predicted"/>
<evidence type="ECO:0000256" key="1">
    <source>
        <dbReference type="SAM" id="Phobius"/>
    </source>
</evidence>
<dbReference type="AlphaFoldDB" id="A0A9P1CJR6"/>
<feature type="transmembrane region" description="Helical" evidence="1">
    <location>
        <begin position="12"/>
        <end position="32"/>
    </location>
</feature>
<dbReference type="EMBL" id="CAMXCT010001684">
    <property type="protein sequence ID" value="CAI3992218.1"/>
    <property type="molecule type" value="Genomic_DNA"/>
</dbReference>
<accession>A0A9P1CJR6</accession>
<reference evidence="3 4" key="2">
    <citation type="submission" date="2024-05" db="EMBL/GenBank/DDBJ databases">
        <authorList>
            <person name="Chen Y."/>
            <person name="Shah S."/>
            <person name="Dougan E. K."/>
            <person name="Thang M."/>
            <person name="Chan C."/>
        </authorList>
    </citation>
    <scope>NUCLEOTIDE SEQUENCE [LARGE SCALE GENOMIC DNA]</scope>
</reference>
<dbReference type="Proteomes" id="UP001152797">
    <property type="component" value="Unassembled WGS sequence"/>
</dbReference>
<evidence type="ECO:0000313" key="4">
    <source>
        <dbReference type="Proteomes" id="UP001152797"/>
    </source>
</evidence>
<name>A0A9P1CJR6_9DINO</name>
<keyword evidence="1" id="KW-1133">Transmembrane helix</keyword>
<protein>
    <submittedName>
        <fullName evidence="3">Transmembrane protein 138</fullName>
    </submittedName>
</protein>
<feature type="transmembrane region" description="Helical" evidence="1">
    <location>
        <begin position="52"/>
        <end position="72"/>
    </location>
</feature>
<keyword evidence="4" id="KW-1185">Reference proteome</keyword>
<feature type="transmembrane region" description="Helical" evidence="1">
    <location>
        <begin position="84"/>
        <end position="103"/>
    </location>
</feature>
<sequence length="173" mass="19922">MSGQEISPNLFAAKLNGLLVLVLLDCCCNGFADMLWDPSHYVMTIVFCGLPIALQLLMLILFFMLLWHTFLLRYGLLLELWGELRGVVLFSFLRLGVMLAARVPRLLAALHSMTRENYWADPLNQVAFCSHHLVSVFYYAWLLRRGYNLAQVRFYKPQLWQKHRRGSSGAAAR</sequence>
<evidence type="ECO:0000313" key="2">
    <source>
        <dbReference type="EMBL" id="CAI3992218.1"/>
    </source>
</evidence>
<evidence type="ECO:0000313" key="3">
    <source>
        <dbReference type="EMBL" id="CAL4779530.1"/>
    </source>
</evidence>
<keyword evidence="1 3" id="KW-0812">Transmembrane</keyword>
<gene>
    <name evidence="2" type="ORF">C1SCF055_LOCUS19061</name>
</gene>
<organism evidence="2">
    <name type="scientific">Cladocopium goreaui</name>
    <dbReference type="NCBI Taxonomy" id="2562237"/>
    <lineage>
        <taxon>Eukaryota</taxon>
        <taxon>Sar</taxon>
        <taxon>Alveolata</taxon>
        <taxon>Dinophyceae</taxon>
        <taxon>Suessiales</taxon>
        <taxon>Symbiodiniaceae</taxon>
        <taxon>Cladocopium</taxon>
    </lineage>
</organism>
<comment type="caution">
    <text evidence="2">The sequence shown here is derived from an EMBL/GenBank/DDBJ whole genome shotgun (WGS) entry which is preliminary data.</text>
</comment>
<dbReference type="InterPro" id="IPR024133">
    <property type="entry name" value="TM_138"/>
</dbReference>
<reference evidence="2" key="1">
    <citation type="submission" date="2022-10" db="EMBL/GenBank/DDBJ databases">
        <authorList>
            <person name="Chen Y."/>
            <person name="Dougan E. K."/>
            <person name="Chan C."/>
            <person name="Rhodes N."/>
            <person name="Thang M."/>
        </authorList>
    </citation>
    <scope>NUCLEOTIDE SEQUENCE</scope>
</reference>